<dbReference type="GO" id="GO:0016616">
    <property type="term" value="F:oxidoreductase activity, acting on the CH-OH group of donors, NAD or NADP as acceptor"/>
    <property type="evidence" value="ECO:0007669"/>
    <property type="project" value="TreeGrafter"/>
</dbReference>
<dbReference type="SUPFAM" id="SSF51735">
    <property type="entry name" value="NAD(P)-binding Rossmann-fold domains"/>
    <property type="match status" value="1"/>
</dbReference>
<dbReference type="PANTHER" id="PTHR42760:SF135">
    <property type="entry name" value="BLL7886 PROTEIN"/>
    <property type="match status" value="1"/>
</dbReference>
<dbReference type="eggNOG" id="COG1028">
    <property type="taxonomic scope" value="Bacteria"/>
</dbReference>
<sequence>MSEMQVFNNKVVLITGAGGNLGKAVARAFSDAGATLALCDLYSGELDAVYRDSKVVQMLESDLRIPEAAETMAGRVIDRFGRIDVVAALTGGFTMGSPLHQTSPDVWEFMMKLNAGTLFNTAHAVVPYMRKRGSGRIITVGARTALAGKSLMASYTASKAAVIRLTESLSEENKRYGINVNSVLPSIIDTPQNRKDMPDADFSTWVSPEALADVILFLASDASRAIHGASIPVYGLC</sequence>
<dbReference type="Gene3D" id="3.40.50.720">
    <property type="entry name" value="NAD(P)-binding Rossmann-like Domain"/>
    <property type="match status" value="1"/>
</dbReference>
<dbReference type="GO" id="GO:0030497">
    <property type="term" value="P:fatty acid elongation"/>
    <property type="evidence" value="ECO:0007669"/>
    <property type="project" value="TreeGrafter"/>
</dbReference>
<protein>
    <submittedName>
        <fullName evidence="2">Short-chain dehydrogenase/reductase SDR</fullName>
    </submittedName>
</protein>
<dbReference type="PROSITE" id="PS00061">
    <property type="entry name" value="ADH_SHORT"/>
    <property type="match status" value="1"/>
</dbReference>
<gene>
    <name evidence="2" type="ordered locus">Clim_2177</name>
</gene>
<name>B3EGT8_CHLL2</name>
<dbReference type="Proteomes" id="UP000008841">
    <property type="component" value="Chromosome"/>
</dbReference>
<evidence type="ECO:0000313" key="3">
    <source>
        <dbReference type="Proteomes" id="UP000008841"/>
    </source>
</evidence>
<dbReference type="Pfam" id="PF00106">
    <property type="entry name" value="adh_short"/>
    <property type="match status" value="1"/>
</dbReference>
<organism evidence="2 3">
    <name type="scientific">Chlorobium limicola (strain DSM 245 / NBRC 103803 / 6330)</name>
    <dbReference type="NCBI Taxonomy" id="290315"/>
    <lineage>
        <taxon>Bacteria</taxon>
        <taxon>Pseudomonadati</taxon>
        <taxon>Chlorobiota</taxon>
        <taxon>Chlorobiia</taxon>
        <taxon>Chlorobiales</taxon>
        <taxon>Chlorobiaceae</taxon>
        <taxon>Chlorobium/Pelodictyon group</taxon>
        <taxon>Chlorobium</taxon>
    </lineage>
</organism>
<dbReference type="PANTHER" id="PTHR42760">
    <property type="entry name" value="SHORT-CHAIN DEHYDROGENASES/REDUCTASES FAMILY MEMBER"/>
    <property type="match status" value="1"/>
</dbReference>
<evidence type="ECO:0000256" key="1">
    <source>
        <dbReference type="ARBA" id="ARBA00006484"/>
    </source>
</evidence>
<comment type="similarity">
    <text evidence="1">Belongs to the short-chain dehydrogenases/reductases (SDR) family.</text>
</comment>
<dbReference type="InterPro" id="IPR020904">
    <property type="entry name" value="Sc_DH/Rdtase_CS"/>
</dbReference>
<accession>B3EGT8</accession>
<dbReference type="PRINTS" id="PR00081">
    <property type="entry name" value="GDHRDH"/>
</dbReference>
<dbReference type="HOGENOM" id="CLU_010194_1_0_10"/>
<dbReference type="AlphaFoldDB" id="B3EGT8"/>
<evidence type="ECO:0000313" key="2">
    <source>
        <dbReference type="EMBL" id="ACD91201.1"/>
    </source>
</evidence>
<dbReference type="EMBL" id="CP001097">
    <property type="protein sequence ID" value="ACD91201.1"/>
    <property type="molecule type" value="Genomic_DNA"/>
</dbReference>
<dbReference type="STRING" id="290315.Clim_2177"/>
<dbReference type="InterPro" id="IPR036291">
    <property type="entry name" value="NAD(P)-bd_dom_sf"/>
</dbReference>
<reference evidence="2 3" key="1">
    <citation type="submission" date="2008-05" db="EMBL/GenBank/DDBJ databases">
        <title>Complete sequence of Chlorobium limicola DSM 245.</title>
        <authorList>
            <consortium name="US DOE Joint Genome Institute"/>
            <person name="Lucas S."/>
            <person name="Copeland A."/>
            <person name="Lapidus A."/>
            <person name="Glavina del Rio T."/>
            <person name="Dalin E."/>
            <person name="Tice H."/>
            <person name="Bruce D."/>
            <person name="Goodwin L."/>
            <person name="Pitluck S."/>
            <person name="Schmutz J."/>
            <person name="Larimer F."/>
            <person name="Land M."/>
            <person name="Hauser L."/>
            <person name="Kyrpides N."/>
            <person name="Ovchinnikova G."/>
            <person name="Zhao F."/>
            <person name="Li T."/>
            <person name="Liu Z."/>
            <person name="Overmann J."/>
            <person name="Bryant D.A."/>
            <person name="Richardson P."/>
        </authorList>
    </citation>
    <scope>NUCLEOTIDE SEQUENCE [LARGE SCALE GENOMIC DNA]</scope>
    <source>
        <strain evidence="3">DSM 245 / NBRC 103803 / 6330</strain>
    </source>
</reference>
<dbReference type="KEGG" id="cli:Clim_2177"/>
<proteinExistence type="inferred from homology"/>
<dbReference type="RefSeq" id="WP_012467069.1">
    <property type="nucleotide sequence ID" value="NC_010803.1"/>
</dbReference>
<dbReference type="InterPro" id="IPR002347">
    <property type="entry name" value="SDR_fam"/>
</dbReference>